<sequence>MSNLILSQKDLKYLPYSMLVEFKEMPQEAQYEFFQEMKKFKRSKVIMYLLHFFPLHVSLGYVGKWLEQFLFWITGGGFGVWWLVLLFTIPSEIKNFNRKVAQEIFKDIALKYGIKKRYKHTPPKALIKPKVLNLPEFDPTQPTLDHLKEGFMFDLDGKTWQIVEEYQQDFKMKNSERLFVCHHDLEEKFLRYSNEGYFKKVLWSKAVNVFQIDPELERKIRTQGNPANILYLNGHRFYKENIESGLMFKVSKSDADVVGDSMKTWHYFNEDRTLTLKIESYRNKLKAFQGKVIDENNITDILPYKV</sequence>
<dbReference type="Pfam" id="PF13785">
    <property type="entry name" value="DUF4178"/>
    <property type="match status" value="1"/>
</dbReference>
<feature type="domain" description="DUF4178" evidence="2">
    <location>
        <begin position="150"/>
        <end position="294"/>
    </location>
</feature>
<dbReference type="EMBL" id="JABANE010000100">
    <property type="protein sequence ID" value="NME71476.1"/>
    <property type="molecule type" value="Genomic_DNA"/>
</dbReference>
<reference evidence="3 4" key="1">
    <citation type="submission" date="2020-04" db="EMBL/GenBank/DDBJ databases">
        <title>Flammeovirga sp. SR4, a novel species isolated from seawater.</title>
        <authorList>
            <person name="Wang X."/>
        </authorList>
    </citation>
    <scope>NUCLEOTIDE SEQUENCE [LARGE SCALE GENOMIC DNA]</scope>
    <source>
        <strain evidence="3 4">ATCC 23126</strain>
    </source>
</reference>
<keyword evidence="1" id="KW-0472">Membrane</keyword>
<evidence type="ECO:0000259" key="2">
    <source>
        <dbReference type="Pfam" id="PF13785"/>
    </source>
</evidence>
<evidence type="ECO:0000313" key="3">
    <source>
        <dbReference type="EMBL" id="NME71476.1"/>
    </source>
</evidence>
<name>A0A7X9RZB0_9BACT</name>
<keyword evidence="4" id="KW-1185">Reference proteome</keyword>
<gene>
    <name evidence="3" type="ORF">HHU12_26150</name>
</gene>
<proteinExistence type="predicted"/>
<organism evidence="3 4">
    <name type="scientific">Flammeovirga aprica JL-4</name>
    <dbReference type="NCBI Taxonomy" id="694437"/>
    <lineage>
        <taxon>Bacteria</taxon>
        <taxon>Pseudomonadati</taxon>
        <taxon>Bacteroidota</taxon>
        <taxon>Cytophagia</taxon>
        <taxon>Cytophagales</taxon>
        <taxon>Flammeovirgaceae</taxon>
        <taxon>Flammeovirga</taxon>
    </lineage>
</organism>
<dbReference type="Proteomes" id="UP000576082">
    <property type="component" value="Unassembled WGS sequence"/>
</dbReference>
<feature type="transmembrane region" description="Helical" evidence="1">
    <location>
        <begin position="69"/>
        <end position="89"/>
    </location>
</feature>
<accession>A0A7X9RZB0</accession>
<evidence type="ECO:0000313" key="4">
    <source>
        <dbReference type="Proteomes" id="UP000576082"/>
    </source>
</evidence>
<dbReference type="InterPro" id="IPR025235">
    <property type="entry name" value="DUF4178"/>
</dbReference>
<dbReference type="RefSeq" id="WP_169659692.1">
    <property type="nucleotide sequence ID" value="NZ_JABANE010000100.1"/>
</dbReference>
<keyword evidence="1" id="KW-1133">Transmembrane helix</keyword>
<comment type="caution">
    <text evidence="3">The sequence shown here is derived from an EMBL/GenBank/DDBJ whole genome shotgun (WGS) entry which is preliminary data.</text>
</comment>
<feature type="transmembrane region" description="Helical" evidence="1">
    <location>
        <begin position="45"/>
        <end position="63"/>
    </location>
</feature>
<dbReference type="AlphaFoldDB" id="A0A7X9RZB0"/>
<evidence type="ECO:0000256" key="1">
    <source>
        <dbReference type="SAM" id="Phobius"/>
    </source>
</evidence>
<keyword evidence="1" id="KW-0812">Transmembrane</keyword>
<protein>
    <submittedName>
        <fullName evidence="3">DUF4178 domain-containing protein</fullName>
    </submittedName>
</protein>